<dbReference type="Pfam" id="PF05920">
    <property type="entry name" value="Homeobox_KN"/>
    <property type="match status" value="1"/>
</dbReference>
<dbReference type="PANTHER" id="PTHR11850">
    <property type="entry name" value="HOMEOBOX PROTEIN TRANSCRIPTION FACTORS"/>
    <property type="match status" value="1"/>
</dbReference>
<gene>
    <name evidence="6" type="ORF">SLOPH_1933</name>
</gene>
<sequence length="190" mass="22667">MDINAFRLFKRVLHLERQYINNQLSVDELHKNLEDFHRDISTLKLNKENRTSISYATAMVLVLDRLEKSIKLNDITLYQFEEYKNNFIELTKQISNLENVYQDYQYMNEIDTAELIQSKKKCTRANYPKQIAGILKGWLFENQDNPYPTEKEKIMLSNKTGLDQTQINNWFINARRRILPGIKKKFGNRI</sequence>
<evidence type="ECO:0000313" key="6">
    <source>
        <dbReference type="EMBL" id="EPR79521.1"/>
    </source>
</evidence>
<dbReference type="Proteomes" id="UP000014978">
    <property type="component" value="Unassembled WGS sequence"/>
</dbReference>
<accession>S7W9H0</accession>
<evidence type="ECO:0000256" key="3">
    <source>
        <dbReference type="ARBA" id="ARBA00023242"/>
    </source>
</evidence>
<dbReference type="GO" id="GO:0003677">
    <property type="term" value="F:DNA binding"/>
    <property type="evidence" value="ECO:0007669"/>
    <property type="project" value="UniProtKB-UniRule"/>
</dbReference>
<dbReference type="GO" id="GO:0005634">
    <property type="term" value="C:nucleus"/>
    <property type="evidence" value="ECO:0007669"/>
    <property type="project" value="UniProtKB-SubCell"/>
</dbReference>
<protein>
    <submittedName>
        <fullName evidence="6">TALE homeodomain protein</fullName>
    </submittedName>
</protein>
<evidence type="ECO:0000256" key="2">
    <source>
        <dbReference type="ARBA" id="ARBA00023155"/>
    </source>
</evidence>
<keyword evidence="7" id="KW-1185">Reference proteome</keyword>
<evidence type="ECO:0000256" key="4">
    <source>
        <dbReference type="PROSITE-ProRule" id="PRU00108"/>
    </source>
</evidence>
<dbReference type="HOGENOM" id="CLU_106819_0_0_1"/>
<keyword evidence="3 4" id="KW-0539">Nucleus</keyword>
<evidence type="ECO:0000313" key="7">
    <source>
        <dbReference type="Proteomes" id="UP000014978"/>
    </source>
</evidence>
<dbReference type="OrthoDB" id="10056939at2759"/>
<evidence type="ECO:0000259" key="5">
    <source>
        <dbReference type="PROSITE" id="PS50071"/>
    </source>
</evidence>
<dbReference type="InterPro" id="IPR001356">
    <property type="entry name" value="HD"/>
</dbReference>
<dbReference type="SMART" id="SM00389">
    <property type="entry name" value="HOX"/>
    <property type="match status" value="1"/>
</dbReference>
<dbReference type="InterPro" id="IPR009057">
    <property type="entry name" value="Homeodomain-like_sf"/>
</dbReference>
<dbReference type="GO" id="GO:0006355">
    <property type="term" value="P:regulation of DNA-templated transcription"/>
    <property type="evidence" value="ECO:0007669"/>
    <property type="project" value="InterPro"/>
</dbReference>
<organism evidence="6 7">
    <name type="scientific">Spraguea lophii (strain 42_110)</name>
    <name type="common">Microsporidian parasite</name>
    <dbReference type="NCBI Taxonomy" id="1358809"/>
    <lineage>
        <taxon>Eukaryota</taxon>
        <taxon>Fungi</taxon>
        <taxon>Fungi incertae sedis</taxon>
        <taxon>Microsporidia</taxon>
        <taxon>Spragueidae</taxon>
        <taxon>Spraguea</taxon>
    </lineage>
</organism>
<feature type="domain" description="Homeobox" evidence="5">
    <location>
        <begin position="118"/>
        <end position="177"/>
    </location>
</feature>
<dbReference type="InterPro" id="IPR008422">
    <property type="entry name" value="KN_HD"/>
</dbReference>
<keyword evidence="2 4" id="KW-0371">Homeobox</keyword>
<dbReference type="Gene3D" id="1.10.10.60">
    <property type="entry name" value="Homeodomain-like"/>
    <property type="match status" value="1"/>
</dbReference>
<dbReference type="EMBL" id="ATCN01000214">
    <property type="protein sequence ID" value="EPR79521.1"/>
    <property type="molecule type" value="Genomic_DNA"/>
</dbReference>
<evidence type="ECO:0000256" key="1">
    <source>
        <dbReference type="ARBA" id="ARBA00023125"/>
    </source>
</evidence>
<dbReference type="AlphaFoldDB" id="S7W9H0"/>
<dbReference type="STRING" id="1358809.S7W9H0"/>
<comment type="caution">
    <text evidence="6">The sequence shown here is derived from an EMBL/GenBank/DDBJ whole genome shotgun (WGS) entry which is preliminary data.</text>
</comment>
<reference evidence="7" key="1">
    <citation type="journal article" date="2013" name="PLoS Genet.">
        <title>The genome of Spraguea lophii and the basis of host-microsporidian interactions.</title>
        <authorList>
            <person name="Campbell S.E."/>
            <person name="Williams T.A."/>
            <person name="Yousuf A."/>
            <person name="Soanes D.M."/>
            <person name="Paszkiewicz K.H."/>
            <person name="Williams B.A.P."/>
        </authorList>
    </citation>
    <scope>NUCLEOTIDE SEQUENCE [LARGE SCALE GENOMIC DNA]</scope>
    <source>
        <strain evidence="7">42_110</strain>
    </source>
</reference>
<proteinExistence type="predicted"/>
<dbReference type="OMA" id="DICQINN"/>
<dbReference type="InterPro" id="IPR050224">
    <property type="entry name" value="TALE_homeobox"/>
</dbReference>
<dbReference type="VEuPathDB" id="MicrosporidiaDB:SLOPH_1933"/>
<name>S7W9H0_SPRLO</name>
<feature type="DNA-binding region" description="Homeobox" evidence="4">
    <location>
        <begin position="120"/>
        <end position="178"/>
    </location>
</feature>
<dbReference type="CDD" id="cd00086">
    <property type="entry name" value="homeodomain"/>
    <property type="match status" value="1"/>
</dbReference>
<comment type="subcellular location">
    <subcellularLocation>
        <location evidence="4">Nucleus</location>
    </subcellularLocation>
</comment>
<dbReference type="SUPFAM" id="SSF46689">
    <property type="entry name" value="Homeodomain-like"/>
    <property type="match status" value="1"/>
</dbReference>
<dbReference type="InParanoid" id="S7W9H0"/>
<dbReference type="PROSITE" id="PS50071">
    <property type="entry name" value="HOMEOBOX_2"/>
    <property type="match status" value="1"/>
</dbReference>
<keyword evidence="1 4" id="KW-0238">DNA-binding</keyword>